<comment type="caution">
    <text evidence="5">The sequence shown here is derived from an EMBL/GenBank/DDBJ whole genome shotgun (WGS) entry which is preliminary data.</text>
</comment>
<feature type="compositionally biased region" description="Acidic residues" evidence="3">
    <location>
        <begin position="340"/>
        <end position="350"/>
    </location>
</feature>
<evidence type="ECO:0000313" key="5">
    <source>
        <dbReference type="EMBL" id="VTJ73077.1"/>
    </source>
</evidence>
<dbReference type="AlphaFoldDB" id="A0A5E4BTZ2"/>
<gene>
    <name evidence="5" type="ORF">MONAX_5E042503</name>
</gene>
<accession>A0A5E4BTZ2</accession>
<proteinExistence type="predicted"/>
<dbReference type="GO" id="GO:0005737">
    <property type="term" value="C:cytoplasm"/>
    <property type="evidence" value="ECO:0007669"/>
    <property type="project" value="TreeGrafter"/>
</dbReference>
<organism evidence="5 6">
    <name type="scientific">Marmota monax</name>
    <name type="common">Woodchuck</name>
    <dbReference type="NCBI Taxonomy" id="9995"/>
    <lineage>
        <taxon>Eukaryota</taxon>
        <taxon>Metazoa</taxon>
        <taxon>Chordata</taxon>
        <taxon>Craniata</taxon>
        <taxon>Vertebrata</taxon>
        <taxon>Euteleostomi</taxon>
        <taxon>Mammalia</taxon>
        <taxon>Eutheria</taxon>
        <taxon>Euarchontoglires</taxon>
        <taxon>Glires</taxon>
        <taxon>Rodentia</taxon>
        <taxon>Sciuromorpha</taxon>
        <taxon>Sciuridae</taxon>
        <taxon>Xerinae</taxon>
        <taxon>Marmotini</taxon>
        <taxon>Marmota</taxon>
    </lineage>
</organism>
<evidence type="ECO:0000313" key="6">
    <source>
        <dbReference type="Proteomes" id="UP000335636"/>
    </source>
</evidence>
<keyword evidence="1 2" id="KW-0727">SH2 domain</keyword>
<dbReference type="Gene3D" id="3.30.505.10">
    <property type="entry name" value="SH2 domain"/>
    <property type="match status" value="1"/>
</dbReference>
<protein>
    <recommendedName>
        <fullName evidence="4">SH2 domain-containing protein</fullName>
    </recommendedName>
</protein>
<sequence length="364" mass="39116">MAEAERLPPPLPPRLDWFVHTQMSQLAQGSVPEWFHGAISREAAEDLLASEPLGSFLIRVSHSHVGYTLSYKAPNCCRHFMVKLLDDGSLVIPGEKAAHASLDALVTFHQQKPIWPHEELLTQPCGQKDPANVDYEDLFLYSSALAEEATRPVPGLGEHQRPSSCSVAAPEKVPLRPALPHPGTARKPSAEPGRAPPGEAAPSCPPRTPFREAGQRLWSSLKALPASGRIAQPQFRSALAALRSSLQEARPARGTPGPRPRADSRKHPGEAAWKDSVSGDPCVATASDPSQPQAPRPRDASARKAARPVSWSGATPAARGWHPLLARALSSREATPGPDDVAEPAEDLLPEEYLPPPPFAPGYC</sequence>
<dbReference type="Pfam" id="PF00017">
    <property type="entry name" value="SH2"/>
    <property type="match status" value="1"/>
</dbReference>
<evidence type="ECO:0000259" key="4">
    <source>
        <dbReference type="PROSITE" id="PS50001"/>
    </source>
</evidence>
<dbReference type="PANTHER" id="PTHR14388">
    <property type="entry name" value="T CELL-SPECIFIC ADAPTER PROTEIN TSAD"/>
    <property type="match status" value="1"/>
</dbReference>
<feature type="compositionally biased region" description="Low complexity" evidence="3">
    <location>
        <begin position="190"/>
        <end position="202"/>
    </location>
</feature>
<dbReference type="PROSITE" id="PS50001">
    <property type="entry name" value="SH2"/>
    <property type="match status" value="1"/>
</dbReference>
<dbReference type="EMBL" id="CABDUW010000661">
    <property type="protein sequence ID" value="VTJ73077.1"/>
    <property type="molecule type" value="Genomic_DNA"/>
</dbReference>
<feature type="compositionally biased region" description="Pro residues" evidence="3">
    <location>
        <begin position="353"/>
        <end position="364"/>
    </location>
</feature>
<feature type="domain" description="SH2" evidence="4">
    <location>
        <begin position="34"/>
        <end position="125"/>
    </location>
</feature>
<reference evidence="5" key="1">
    <citation type="submission" date="2019-04" db="EMBL/GenBank/DDBJ databases">
        <authorList>
            <person name="Alioto T."/>
            <person name="Alioto T."/>
        </authorList>
    </citation>
    <scope>NUCLEOTIDE SEQUENCE [LARGE SCALE GENOMIC DNA]</scope>
</reference>
<dbReference type="SMART" id="SM00252">
    <property type="entry name" value="SH2"/>
    <property type="match status" value="1"/>
</dbReference>
<dbReference type="Proteomes" id="UP000335636">
    <property type="component" value="Unassembled WGS sequence"/>
</dbReference>
<evidence type="ECO:0000256" key="3">
    <source>
        <dbReference type="SAM" id="MobiDB-lite"/>
    </source>
</evidence>
<name>A0A5E4BTZ2_MARMO</name>
<evidence type="ECO:0000256" key="2">
    <source>
        <dbReference type="PROSITE-ProRule" id="PRU00191"/>
    </source>
</evidence>
<keyword evidence="6" id="KW-1185">Reference proteome</keyword>
<dbReference type="SUPFAM" id="SSF55550">
    <property type="entry name" value="SH2 domain"/>
    <property type="match status" value="1"/>
</dbReference>
<feature type="region of interest" description="Disordered" evidence="3">
    <location>
        <begin position="153"/>
        <end position="211"/>
    </location>
</feature>
<dbReference type="PANTHER" id="PTHR14388:SF3">
    <property type="entry name" value="HEMATOPOIETIC SH2 DOMAIN-CONTAINING PROTEIN"/>
    <property type="match status" value="1"/>
</dbReference>
<feature type="region of interest" description="Disordered" evidence="3">
    <location>
        <begin position="246"/>
        <end position="364"/>
    </location>
</feature>
<evidence type="ECO:0000256" key="1">
    <source>
        <dbReference type="ARBA" id="ARBA00022999"/>
    </source>
</evidence>
<dbReference type="InterPro" id="IPR036860">
    <property type="entry name" value="SH2_dom_sf"/>
</dbReference>
<feature type="compositionally biased region" description="Basic and acidic residues" evidence="3">
    <location>
        <begin position="260"/>
        <end position="273"/>
    </location>
</feature>
<dbReference type="InterPro" id="IPR000980">
    <property type="entry name" value="SH2"/>
</dbReference>